<dbReference type="InterPro" id="IPR046295">
    <property type="entry name" value="DUF6332"/>
</dbReference>
<name>A0ABP9JJ98_9ACTN</name>
<reference evidence="4" key="1">
    <citation type="journal article" date="2019" name="Int. J. Syst. Evol. Microbiol.">
        <title>The Global Catalogue of Microorganisms (GCM) 10K type strain sequencing project: providing services to taxonomists for standard genome sequencing and annotation.</title>
        <authorList>
            <consortium name="The Broad Institute Genomics Platform"/>
            <consortium name="The Broad Institute Genome Sequencing Center for Infectious Disease"/>
            <person name="Wu L."/>
            <person name="Ma J."/>
        </authorList>
    </citation>
    <scope>NUCLEOTIDE SEQUENCE [LARGE SCALE GENOMIC DNA]</scope>
    <source>
        <strain evidence="4">JCM 18409</strain>
    </source>
</reference>
<feature type="transmembrane region" description="Helical" evidence="2">
    <location>
        <begin position="43"/>
        <end position="65"/>
    </location>
</feature>
<feature type="region of interest" description="Disordered" evidence="1">
    <location>
        <begin position="1"/>
        <end position="33"/>
    </location>
</feature>
<sequence>MENHGGSPGRSRGPGTEDTHTDGSTSGRRTQAQRDAMTVEIGYALLSAAFVAAVAFGTVAGPALFLDLSDTTVRALVMTGVGTAVLVFAVRVVTVLVRFGHEADAQPSQPGRTSPDS</sequence>
<proteinExistence type="predicted"/>
<evidence type="ECO:0008006" key="5">
    <source>
        <dbReference type="Google" id="ProtNLM"/>
    </source>
</evidence>
<keyword evidence="2" id="KW-1133">Transmembrane helix</keyword>
<protein>
    <recommendedName>
        <fullName evidence="5">AtpZ/AtpI family protein</fullName>
    </recommendedName>
</protein>
<keyword evidence="4" id="KW-1185">Reference proteome</keyword>
<feature type="transmembrane region" description="Helical" evidence="2">
    <location>
        <begin position="77"/>
        <end position="99"/>
    </location>
</feature>
<evidence type="ECO:0000313" key="4">
    <source>
        <dbReference type="Proteomes" id="UP001501759"/>
    </source>
</evidence>
<evidence type="ECO:0000313" key="3">
    <source>
        <dbReference type="EMBL" id="GAA5033914.1"/>
    </source>
</evidence>
<evidence type="ECO:0000256" key="2">
    <source>
        <dbReference type="SAM" id="Phobius"/>
    </source>
</evidence>
<gene>
    <name evidence="3" type="ORF">GCM10023335_78060</name>
</gene>
<dbReference type="Pfam" id="PF19857">
    <property type="entry name" value="DUF6332"/>
    <property type="match status" value="1"/>
</dbReference>
<keyword evidence="2" id="KW-0472">Membrane</keyword>
<dbReference type="EMBL" id="BAABKB010000041">
    <property type="protein sequence ID" value="GAA5033914.1"/>
    <property type="molecule type" value="Genomic_DNA"/>
</dbReference>
<keyword evidence="2" id="KW-0812">Transmembrane</keyword>
<comment type="caution">
    <text evidence="3">The sequence shown here is derived from an EMBL/GenBank/DDBJ whole genome shotgun (WGS) entry which is preliminary data.</text>
</comment>
<accession>A0ABP9JJ98</accession>
<evidence type="ECO:0000256" key="1">
    <source>
        <dbReference type="SAM" id="MobiDB-lite"/>
    </source>
</evidence>
<organism evidence="3 4">
    <name type="scientific">Streptomyces siamensis</name>
    <dbReference type="NCBI Taxonomy" id="1274986"/>
    <lineage>
        <taxon>Bacteria</taxon>
        <taxon>Bacillati</taxon>
        <taxon>Actinomycetota</taxon>
        <taxon>Actinomycetes</taxon>
        <taxon>Kitasatosporales</taxon>
        <taxon>Streptomycetaceae</taxon>
        <taxon>Streptomyces</taxon>
    </lineage>
</organism>
<dbReference type="Proteomes" id="UP001501759">
    <property type="component" value="Unassembled WGS sequence"/>
</dbReference>